<name>A0A8S5TCF4_9CAUD</name>
<sequence length="181" mass="20477">MEERNKSDLESYIFHINRICDMLSDKGCMGKNATIKECYGKLGLFASAEDVLIYIHNARVDLVNKGDIKRDVDDIALTALLVISLYTDTEPKEIVCAQIDLYKLKNKRYGNSFAECFAKDGYPYAFGHLQEKANRICSLLTLNDEAKEEPILDSYKDLLGYCILTLVEIGKAEFENDVQGI</sequence>
<organism evidence="1">
    <name type="scientific">Siphoviridae sp. ctmHK36</name>
    <dbReference type="NCBI Taxonomy" id="2827931"/>
    <lineage>
        <taxon>Viruses</taxon>
        <taxon>Duplodnaviria</taxon>
        <taxon>Heunggongvirae</taxon>
        <taxon>Uroviricota</taxon>
        <taxon>Caudoviricetes</taxon>
    </lineage>
</organism>
<dbReference type="EMBL" id="BK032788">
    <property type="protein sequence ID" value="DAF60434.1"/>
    <property type="molecule type" value="Genomic_DNA"/>
</dbReference>
<protein>
    <submittedName>
        <fullName evidence="1">Nucleotide modification associated domain 1</fullName>
    </submittedName>
</protein>
<proteinExistence type="predicted"/>
<evidence type="ECO:0000313" key="1">
    <source>
        <dbReference type="EMBL" id="DAF60434.1"/>
    </source>
</evidence>
<accession>A0A8S5TCF4</accession>
<reference evidence="1" key="1">
    <citation type="journal article" date="2021" name="Proc. Natl. Acad. Sci. U.S.A.">
        <title>A Catalog of Tens of Thousands of Viruses from Human Metagenomes Reveals Hidden Associations with Chronic Diseases.</title>
        <authorList>
            <person name="Tisza M.J."/>
            <person name="Buck C.B."/>
        </authorList>
    </citation>
    <scope>NUCLEOTIDE SEQUENCE</scope>
    <source>
        <strain evidence="1">CtmHK36</strain>
    </source>
</reference>